<proteinExistence type="predicted"/>
<dbReference type="Pfam" id="PF01344">
    <property type="entry name" value="Kelch_1"/>
    <property type="match status" value="1"/>
</dbReference>
<evidence type="ECO:0000256" key="1">
    <source>
        <dbReference type="ARBA" id="ARBA00022441"/>
    </source>
</evidence>
<feature type="compositionally biased region" description="Pro residues" evidence="2">
    <location>
        <begin position="95"/>
        <end position="105"/>
    </location>
</feature>
<keyword evidence="4" id="KW-1185">Reference proteome</keyword>
<keyword evidence="1" id="KW-0880">Kelch repeat</keyword>
<feature type="region of interest" description="Disordered" evidence="2">
    <location>
        <begin position="75"/>
        <end position="110"/>
    </location>
</feature>
<dbReference type="InterPro" id="IPR015915">
    <property type="entry name" value="Kelch-typ_b-propeller"/>
</dbReference>
<reference evidence="5" key="1">
    <citation type="submission" date="2016-06" db="UniProtKB">
        <authorList>
            <consortium name="WormBaseParasite"/>
        </authorList>
    </citation>
    <scope>IDENTIFICATION</scope>
</reference>
<dbReference type="InterPro" id="IPR037293">
    <property type="entry name" value="Gal_Oxidase_central_sf"/>
</dbReference>
<evidence type="ECO:0000313" key="3">
    <source>
        <dbReference type="EMBL" id="VDP92372.1"/>
    </source>
</evidence>
<dbReference type="Gene3D" id="2.130.10.80">
    <property type="entry name" value="Galactose oxidase/kelch, beta-propeller"/>
    <property type="match status" value="1"/>
</dbReference>
<accession>A0A183B7B5</accession>
<organism evidence="5">
    <name type="scientific">Echinostoma caproni</name>
    <dbReference type="NCBI Taxonomy" id="27848"/>
    <lineage>
        <taxon>Eukaryota</taxon>
        <taxon>Metazoa</taxon>
        <taxon>Spiralia</taxon>
        <taxon>Lophotrochozoa</taxon>
        <taxon>Platyhelminthes</taxon>
        <taxon>Trematoda</taxon>
        <taxon>Digenea</taxon>
        <taxon>Plagiorchiida</taxon>
        <taxon>Echinostomata</taxon>
        <taxon>Echinostomatoidea</taxon>
        <taxon>Echinostomatidae</taxon>
        <taxon>Echinostoma</taxon>
    </lineage>
</organism>
<feature type="compositionally biased region" description="Low complexity" evidence="2">
    <location>
        <begin position="157"/>
        <end position="173"/>
    </location>
</feature>
<feature type="region of interest" description="Disordered" evidence="2">
    <location>
        <begin position="157"/>
        <end position="182"/>
    </location>
</feature>
<name>A0A183B7B5_9TREM</name>
<dbReference type="Proteomes" id="UP000272942">
    <property type="component" value="Unassembled WGS sequence"/>
</dbReference>
<reference evidence="3 4" key="2">
    <citation type="submission" date="2018-11" db="EMBL/GenBank/DDBJ databases">
        <authorList>
            <consortium name="Pathogen Informatics"/>
        </authorList>
    </citation>
    <scope>NUCLEOTIDE SEQUENCE [LARGE SCALE GENOMIC DNA]</scope>
    <source>
        <strain evidence="3 4">Egypt</strain>
    </source>
</reference>
<dbReference type="SMART" id="SM00612">
    <property type="entry name" value="Kelch"/>
    <property type="match status" value="1"/>
</dbReference>
<dbReference type="AlphaFoldDB" id="A0A183B7B5"/>
<dbReference type="EMBL" id="UZAN01059514">
    <property type="protein sequence ID" value="VDP92372.1"/>
    <property type="molecule type" value="Genomic_DNA"/>
</dbReference>
<dbReference type="WBParaSite" id="ECPE_0001514001-mRNA-1">
    <property type="protein sequence ID" value="ECPE_0001514001-mRNA-1"/>
    <property type="gene ID" value="ECPE_0001514001"/>
</dbReference>
<protein>
    <submittedName>
        <fullName evidence="5">Kelch repeat protein</fullName>
    </submittedName>
</protein>
<evidence type="ECO:0000313" key="4">
    <source>
        <dbReference type="Proteomes" id="UP000272942"/>
    </source>
</evidence>
<dbReference type="OrthoDB" id="45365at2759"/>
<evidence type="ECO:0000256" key="2">
    <source>
        <dbReference type="SAM" id="MobiDB-lite"/>
    </source>
</evidence>
<dbReference type="SUPFAM" id="SSF117281">
    <property type="entry name" value="Kelch motif"/>
    <property type="match status" value="1"/>
</dbReference>
<gene>
    <name evidence="3" type="ORF">ECPE_LOCUS15100</name>
</gene>
<sequence>MLKYVGLAVVNNQLIAIGGFDGATYLKTVELYDPEANCWLLRGSMNSRRLGGGVGVVRLANATWNLGLNSSSIGLRDDLPGDLTPKPSGSGGMNAPPPPPPPPPGLTGSTSTAVLMMTQSASASSGSTATGTIGASMTNSVIGPGISGSAVNATTSIGNNSGPSNSGPSLTSGAGSNGAFLF</sequence>
<dbReference type="InterPro" id="IPR006652">
    <property type="entry name" value="Kelch_1"/>
</dbReference>
<evidence type="ECO:0000313" key="5">
    <source>
        <dbReference type="WBParaSite" id="ECPE_0001514001-mRNA-1"/>
    </source>
</evidence>